<keyword evidence="3" id="KW-0804">Transcription</keyword>
<dbReference type="PRINTS" id="PR00032">
    <property type="entry name" value="HTHARAC"/>
</dbReference>
<dbReference type="InterPro" id="IPR018060">
    <property type="entry name" value="HTH_AraC"/>
</dbReference>
<proteinExistence type="predicted"/>
<keyword evidence="1" id="KW-0805">Transcription regulation</keyword>
<dbReference type="AlphaFoldDB" id="K1UVK7"/>
<sequence>KYISTHYQEDIRLASLADMVGMTPVSFSRFFRLRTGKTLSDYIIDIRLGFATRMLVDSTRTIAEVCYDCGFNNLSNFNRMFKRKKGCSPKEFRENYRKKKLVI</sequence>
<feature type="domain" description="HTH araC/xylS-type" evidence="4">
    <location>
        <begin position="1"/>
        <end position="95"/>
    </location>
</feature>
<dbReference type="InterPro" id="IPR009057">
    <property type="entry name" value="Homeodomain-like_sf"/>
</dbReference>
<evidence type="ECO:0000256" key="2">
    <source>
        <dbReference type="ARBA" id="ARBA00023125"/>
    </source>
</evidence>
<accession>K1UVK7</accession>
<dbReference type="EMBL" id="AJWZ01000813">
    <property type="protein sequence ID" value="EKC75686.1"/>
    <property type="molecule type" value="Genomic_DNA"/>
</dbReference>
<reference evidence="5" key="1">
    <citation type="journal article" date="2013" name="Environ. Microbiol.">
        <title>Microbiota from the distal guts of lean and obese adolescents exhibit partial functional redundancy besides clear differences in community structure.</title>
        <authorList>
            <person name="Ferrer M."/>
            <person name="Ruiz A."/>
            <person name="Lanza F."/>
            <person name="Haange S.B."/>
            <person name="Oberbach A."/>
            <person name="Till H."/>
            <person name="Bargiela R."/>
            <person name="Campoy C."/>
            <person name="Segura M.T."/>
            <person name="Richter M."/>
            <person name="von Bergen M."/>
            <person name="Seifert J."/>
            <person name="Suarez A."/>
        </authorList>
    </citation>
    <scope>NUCLEOTIDE SEQUENCE</scope>
</reference>
<dbReference type="Gene3D" id="1.10.10.60">
    <property type="entry name" value="Homeodomain-like"/>
    <property type="match status" value="2"/>
</dbReference>
<dbReference type="InterPro" id="IPR020449">
    <property type="entry name" value="Tscrpt_reg_AraC-type_HTH"/>
</dbReference>
<dbReference type="GO" id="GO:0003700">
    <property type="term" value="F:DNA-binding transcription factor activity"/>
    <property type="evidence" value="ECO:0007669"/>
    <property type="project" value="InterPro"/>
</dbReference>
<dbReference type="PROSITE" id="PS00041">
    <property type="entry name" value="HTH_ARAC_FAMILY_1"/>
    <property type="match status" value="1"/>
</dbReference>
<dbReference type="PANTHER" id="PTHR43280">
    <property type="entry name" value="ARAC-FAMILY TRANSCRIPTIONAL REGULATOR"/>
    <property type="match status" value="1"/>
</dbReference>
<protein>
    <submittedName>
        <fullName evidence="5">Transcriptional regulator, AraC family</fullName>
    </submittedName>
</protein>
<dbReference type="InterPro" id="IPR018062">
    <property type="entry name" value="HTH_AraC-typ_CS"/>
</dbReference>
<evidence type="ECO:0000256" key="3">
    <source>
        <dbReference type="ARBA" id="ARBA00023163"/>
    </source>
</evidence>
<keyword evidence="2" id="KW-0238">DNA-binding</keyword>
<name>K1UVK7_9ZZZZ</name>
<dbReference type="SUPFAM" id="SSF46689">
    <property type="entry name" value="Homeodomain-like"/>
    <property type="match status" value="2"/>
</dbReference>
<dbReference type="PANTHER" id="PTHR43280:SF27">
    <property type="entry name" value="TRANSCRIPTIONAL REGULATOR MTLR"/>
    <property type="match status" value="1"/>
</dbReference>
<evidence type="ECO:0000259" key="4">
    <source>
        <dbReference type="PROSITE" id="PS01124"/>
    </source>
</evidence>
<dbReference type="Pfam" id="PF12833">
    <property type="entry name" value="HTH_18"/>
    <property type="match status" value="1"/>
</dbReference>
<organism evidence="5">
    <name type="scientific">human gut metagenome</name>
    <dbReference type="NCBI Taxonomy" id="408170"/>
    <lineage>
        <taxon>unclassified sequences</taxon>
        <taxon>metagenomes</taxon>
        <taxon>organismal metagenomes</taxon>
    </lineage>
</organism>
<evidence type="ECO:0000313" key="5">
    <source>
        <dbReference type="EMBL" id="EKC75686.1"/>
    </source>
</evidence>
<feature type="non-terminal residue" evidence="5">
    <location>
        <position position="1"/>
    </location>
</feature>
<comment type="caution">
    <text evidence="5">The sequence shown here is derived from an EMBL/GenBank/DDBJ whole genome shotgun (WGS) entry which is preliminary data.</text>
</comment>
<gene>
    <name evidence="5" type="ORF">OBE_01240</name>
</gene>
<dbReference type="SMART" id="SM00342">
    <property type="entry name" value="HTH_ARAC"/>
    <property type="match status" value="1"/>
</dbReference>
<dbReference type="GO" id="GO:0043565">
    <property type="term" value="F:sequence-specific DNA binding"/>
    <property type="evidence" value="ECO:0007669"/>
    <property type="project" value="InterPro"/>
</dbReference>
<evidence type="ECO:0000256" key="1">
    <source>
        <dbReference type="ARBA" id="ARBA00023015"/>
    </source>
</evidence>
<dbReference type="PROSITE" id="PS01124">
    <property type="entry name" value="HTH_ARAC_FAMILY_2"/>
    <property type="match status" value="1"/>
</dbReference>